<dbReference type="AlphaFoldDB" id="Q2GXR6"/>
<organism evidence="2 3">
    <name type="scientific">Chaetomium globosum (strain ATCC 6205 / CBS 148.51 / DSM 1962 / NBRC 6347 / NRRL 1970)</name>
    <name type="common">Soil fungus</name>
    <dbReference type="NCBI Taxonomy" id="306901"/>
    <lineage>
        <taxon>Eukaryota</taxon>
        <taxon>Fungi</taxon>
        <taxon>Dikarya</taxon>
        <taxon>Ascomycota</taxon>
        <taxon>Pezizomycotina</taxon>
        <taxon>Sordariomycetes</taxon>
        <taxon>Sordariomycetidae</taxon>
        <taxon>Sordariales</taxon>
        <taxon>Chaetomiaceae</taxon>
        <taxon>Chaetomium</taxon>
    </lineage>
</organism>
<protein>
    <submittedName>
        <fullName evidence="2">Uncharacterized protein</fullName>
    </submittedName>
</protein>
<dbReference type="InParanoid" id="Q2GXR6"/>
<dbReference type="VEuPathDB" id="FungiDB:CHGG_07238"/>
<dbReference type="EMBL" id="CH408033">
    <property type="protein sequence ID" value="EAQ85985.1"/>
    <property type="molecule type" value="Genomic_DNA"/>
</dbReference>
<evidence type="ECO:0000313" key="3">
    <source>
        <dbReference type="Proteomes" id="UP000001056"/>
    </source>
</evidence>
<evidence type="ECO:0000313" key="2">
    <source>
        <dbReference type="EMBL" id="EAQ85985.1"/>
    </source>
</evidence>
<feature type="compositionally biased region" description="Basic and acidic residues" evidence="1">
    <location>
        <begin position="1"/>
        <end position="12"/>
    </location>
</feature>
<gene>
    <name evidence="2" type="ORF">CHGG_07238</name>
</gene>
<dbReference type="HOGENOM" id="CLU_2014995_0_0_1"/>
<name>Q2GXR6_CHAGB</name>
<dbReference type="Proteomes" id="UP000001056">
    <property type="component" value="Unassembled WGS sequence"/>
</dbReference>
<sequence>MCRRDGPGREGCIKAPRTSSSVSGAGSWCLRLRHQRSALGRFNTSQVRPRCLRVAGRLFVQGFSRMSHQTTGTNKAVYGDTGPLATSGRKPRSQQQPRQSRSWVGKEADWPPNQAHGTGKTGT</sequence>
<feature type="compositionally biased region" description="Polar residues" evidence="1">
    <location>
        <begin position="64"/>
        <end position="74"/>
    </location>
</feature>
<reference evidence="3" key="1">
    <citation type="journal article" date="2015" name="Genome Announc.">
        <title>Draft genome sequence of the cellulolytic fungus Chaetomium globosum.</title>
        <authorList>
            <person name="Cuomo C.A."/>
            <person name="Untereiner W.A."/>
            <person name="Ma L.-J."/>
            <person name="Grabherr M."/>
            <person name="Birren B.W."/>
        </authorList>
    </citation>
    <scope>NUCLEOTIDE SEQUENCE [LARGE SCALE GENOMIC DNA]</scope>
    <source>
        <strain evidence="3">ATCC 6205 / CBS 148.51 / DSM 1962 / NBRC 6347 / NRRL 1970</strain>
    </source>
</reference>
<keyword evidence="3" id="KW-1185">Reference proteome</keyword>
<feature type="region of interest" description="Disordered" evidence="1">
    <location>
        <begin position="64"/>
        <end position="123"/>
    </location>
</feature>
<dbReference type="RefSeq" id="XP_001224894.1">
    <property type="nucleotide sequence ID" value="XM_001224893.1"/>
</dbReference>
<feature type="region of interest" description="Disordered" evidence="1">
    <location>
        <begin position="1"/>
        <end position="26"/>
    </location>
</feature>
<accession>Q2GXR6</accession>
<dbReference type="GeneID" id="4393467"/>
<feature type="compositionally biased region" description="Low complexity" evidence="1">
    <location>
        <begin position="93"/>
        <end position="102"/>
    </location>
</feature>
<evidence type="ECO:0000256" key="1">
    <source>
        <dbReference type="SAM" id="MobiDB-lite"/>
    </source>
</evidence>
<proteinExistence type="predicted"/>